<gene>
    <name evidence="1" type="ORF">HY834_02335</name>
</gene>
<proteinExistence type="predicted"/>
<dbReference type="AlphaFoldDB" id="A0A933L0Y7"/>
<dbReference type="Proteomes" id="UP000782610">
    <property type="component" value="Unassembled WGS sequence"/>
</dbReference>
<protein>
    <submittedName>
        <fullName evidence="1">Uncharacterized protein</fullName>
    </submittedName>
</protein>
<evidence type="ECO:0000313" key="2">
    <source>
        <dbReference type="Proteomes" id="UP000782610"/>
    </source>
</evidence>
<organism evidence="1 2">
    <name type="scientific">Devosia nanyangense</name>
    <dbReference type="NCBI Taxonomy" id="1228055"/>
    <lineage>
        <taxon>Bacteria</taxon>
        <taxon>Pseudomonadati</taxon>
        <taxon>Pseudomonadota</taxon>
        <taxon>Alphaproteobacteria</taxon>
        <taxon>Hyphomicrobiales</taxon>
        <taxon>Devosiaceae</taxon>
        <taxon>Devosia</taxon>
    </lineage>
</organism>
<name>A0A933L0Y7_9HYPH</name>
<reference evidence="1" key="1">
    <citation type="submission" date="2020-07" db="EMBL/GenBank/DDBJ databases">
        <title>Huge and variable diversity of episymbiotic CPR bacteria and DPANN archaea in groundwater ecosystems.</title>
        <authorList>
            <person name="He C.Y."/>
            <person name="Keren R."/>
            <person name="Whittaker M."/>
            <person name="Farag I.F."/>
            <person name="Doudna J."/>
            <person name="Cate J.H.D."/>
            <person name="Banfield J.F."/>
        </authorList>
    </citation>
    <scope>NUCLEOTIDE SEQUENCE</scope>
    <source>
        <strain evidence="1">NC_groundwater_1586_Pr3_B-0.1um_66_15</strain>
    </source>
</reference>
<evidence type="ECO:0000313" key="1">
    <source>
        <dbReference type="EMBL" id="MBI4920561.1"/>
    </source>
</evidence>
<comment type="caution">
    <text evidence="1">The sequence shown here is derived from an EMBL/GenBank/DDBJ whole genome shotgun (WGS) entry which is preliminary data.</text>
</comment>
<sequence length="50" mass="5605">MTSLADAILATLIVRRSSLDAQVKRNDLFAYTGLDAEDLRAARKRQARRS</sequence>
<dbReference type="EMBL" id="JACRAF010000006">
    <property type="protein sequence ID" value="MBI4920561.1"/>
    <property type="molecule type" value="Genomic_DNA"/>
</dbReference>
<accession>A0A933L0Y7</accession>